<keyword evidence="5" id="KW-0717">Septation</keyword>
<evidence type="ECO:0000256" key="2">
    <source>
        <dbReference type="ARBA" id="ARBA00015195"/>
    </source>
</evidence>
<dbReference type="GO" id="GO:0000917">
    <property type="term" value="P:division septum assembly"/>
    <property type="evidence" value="ECO:0007669"/>
    <property type="project" value="UniProtKB-KW"/>
</dbReference>
<comment type="subunit">
    <text evidence="8">Homodimer. Interacts with FtsZ.</text>
</comment>
<evidence type="ECO:0000313" key="11">
    <source>
        <dbReference type="EMBL" id="QCT06706.1"/>
    </source>
</evidence>
<dbReference type="KEGG" id="ruj:E5Z56_04695"/>
<dbReference type="GO" id="GO:0032153">
    <property type="term" value="C:cell division site"/>
    <property type="evidence" value="ECO:0007669"/>
    <property type="project" value="TreeGrafter"/>
</dbReference>
<protein>
    <recommendedName>
        <fullName evidence="2">Cell division protein ZapA</fullName>
    </recommendedName>
    <alternativeName>
        <fullName evidence="9">Z ring-associated protein ZapA</fullName>
    </alternativeName>
</protein>
<evidence type="ECO:0000313" key="12">
    <source>
        <dbReference type="Proteomes" id="UP000301475"/>
    </source>
</evidence>
<evidence type="ECO:0000256" key="10">
    <source>
        <dbReference type="SAM" id="Coils"/>
    </source>
</evidence>
<reference evidence="11 12" key="1">
    <citation type="submission" date="2019-04" db="EMBL/GenBank/DDBJ databases">
        <authorList>
            <person name="Embree M."/>
            <person name="Gaffney J.R."/>
        </authorList>
    </citation>
    <scope>NUCLEOTIDE SEQUENCE [LARGE SCALE GENOMIC DNA]</scope>
    <source>
        <strain evidence="11 12">JE7A12</strain>
    </source>
</reference>
<dbReference type="Pfam" id="PF05164">
    <property type="entry name" value="ZapA"/>
    <property type="match status" value="1"/>
</dbReference>
<organism evidence="11 12">
    <name type="scientific">Ruminococcus bovis</name>
    <dbReference type="NCBI Taxonomy" id="2564099"/>
    <lineage>
        <taxon>Bacteria</taxon>
        <taxon>Bacillati</taxon>
        <taxon>Bacillota</taxon>
        <taxon>Clostridia</taxon>
        <taxon>Eubacteriales</taxon>
        <taxon>Oscillospiraceae</taxon>
        <taxon>Ruminococcus</taxon>
    </lineage>
</organism>
<feature type="coiled-coil region" evidence="10">
    <location>
        <begin position="90"/>
        <end position="131"/>
    </location>
</feature>
<evidence type="ECO:0000256" key="4">
    <source>
        <dbReference type="ARBA" id="ARBA00022618"/>
    </source>
</evidence>
<dbReference type="InterPro" id="IPR036192">
    <property type="entry name" value="Cell_div_ZapA-like_sf"/>
</dbReference>
<dbReference type="Proteomes" id="UP000301475">
    <property type="component" value="Chromosome"/>
</dbReference>
<dbReference type="AlphaFoldDB" id="A0A4P8XUH6"/>
<proteinExistence type="predicted"/>
<dbReference type="Gene3D" id="6.10.250.790">
    <property type="match status" value="1"/>
</dbReference>
<dbReference type="PANTHER" id="PTHR34981:SF1">
    <property type="entry name" value="CELL DIVISION PROTEIN ZAPA"/>
    <property type="match status" value="1"/>
</dbReference>
<dbReference type="GO" id="GO:0030428">
    <property type="term" value="C:cell septum"/>
    <property type="evidence" value="ECO:0007669"/>
    <property type="project" value="TreeGrafter"/>
</dbReference>
<dbReference type="GO" id="GO:0005829">
    <property type="term" value="C:cytosol"/>
    <property type="evidence" value="ECO:0007669"/>
    <property type="project" value="TreeGrafter"/>
</dbReference>
<keyword evidence="12" id="KW-1185">Reference proteome</keyword>
<comment type="function">
    <text evidence="7">Activator of cell division through the inhibition of FtsZ GTPase activity, therefore promoting FtsZ assembly into bundles of protofilaments necessary for the formation of the division Z ring. It is recruited early at mid-cell but it is not essential for cell division.</text>
</comment>
<keyword evidence="6" id="KW-0131">Cell cycle</keyword>
<evidence type="ECO:0000256" key="8">
    <source>
        <dbReference type="ARBA" id="ARBA00026068"/>
    </source>
</evidence>
<keyword evidence="3" id="KW-0963">Cytoplasm</keyword>
<evidence type="ECO:0000256" key="9">
    <source>
        <dbReference type="ARBA" id="ARBA00033158"/>
    </source>
</evidence>
<evidence type="ECO:0000256" key="1">
    <source>
        <dbReference type="ARBA" id="ARBA00004496"/>
    </source>
</evidence>
<dbReference type="GO" id="GO:0043093">
    <property type="term" value="P:FtsZ-dependent cytokinesis"/>
    <property type="evidence" value="ECO:0007669"/>
    <property type="project" value="TreeGrafter"/>
</dbReference>
<gene>
    <name evidence="11" type="ORF">E5Z56_04695</name>
</gene>
<dbReference type="PANTHER" id="PTHR34981">
    <property type="entry name" value="CELL DIVISION PROTEIN ZAPA"/>
    <property type="match status" value="1"/>
</dbReference>
<keyword evidence="4 11" id="KW-0132">Cell division</keyword>
<evidence type="ECO:0000256" key="5">
    <source>
        <dbReference type="ARBA" id="ARBA00023210"/>
    </source>
</evidence>
<sequence length="174" mass="20242">MKKKDYNDIIENMRKRKVVSIMGRQVVFVGGKRFTIITDESEEYMKNIVERLDTRLRSIISTNPKLDKDSAALLASLDYCDEEYKIKKKLDENKDQMKQYLSEITRLHMEIDSLKREKKEMQMKINKILNVDPDDVVTEKPSEKKIIATGKIEKSVPKILGGAVQQSLFNNTKK</sequence>
<name>A0A4P8XUH6_9FIRM</name>
<dbReference type="EMBL" id="CP039381">
    <property type="protein sequence ID" value="QCT06706.1"/>
    <property type="molecule type" value="Genomic_DNA"/>
</dbReference>
<dbReference type="InterPro" id="IPR007838">
    <property type="entry name" value="Cell_div_ZapA-like"/>
</dbReference>
<evidence type="ECO:0000256" key="7">
    <source>
        <dbReference type="ARBA" id="ARBA00024910"/>
    </source>
</evidence>
<evidence type="ECO:0000256" key="6">
    <source>
        <dbReference type="ARBA" id="ARBA00023306"/>
    </source>
</evidence>
<dbReference type="GO" id="GO:0000921">
    <property type="term" value="P:septin ring assembly"/>
    <property type="evidence" value="ECO:0007669"/>
    <property type="project" value="TreeGrafter"/>
</dbReference>
<evidence type="ECO:0000256" key="3">
    <source>
        <dbReference type="ARBA" id="ARBA00022490"/>
    </source>
</evidence>
<keyword evidence="10" id="KW-0175">Coiled coil</keyword>
<accession>A0A4P8XUH6</accession>
<dbReference type="SUPFAM" id="SSF102829">
    <property type="entry name" value="Cell division protein ZapA-like"/>
    <property type="match status" value="1"/>
</dbReference>
<comment type="subcellular location">
    <subcellularLocation>
        <location evidence="1">Cytoplasm</location>
    </subcellularLocation>
</comment>
<dbReference type="InterPro" id="IPR053712">
    <property type="entry name" value="Bac_CellDiv_Activator"/>
</dbReference>